<dbReference type="STRING" id="1789224.BFG52_08080"/>
<dbReference type="EMBL" id="CP016895">
    <property type="protein sequence ID" value="AOA58317.1"/>
    <property type="molecule type" value="Genomic_DNA"/>
</dbReference>
<proteinExistence type="predicted"/>
<dbReference type="Pfam" id="PF06381">
    <property type="entry name" value="Phage_portal_3"/>
    <property type="match status" value="1"/>
</dbReference>
<accession>A0A1B2LZH2</accession>
<dbReference type="AlphaFoldDB" id="A0A1B2LZH2"/>
<keyword evidence="3" id="KW-1185">Reference proteome</keyword>
<name>A0A1B2LZH2_9GAMM</name>
<gene>
    <name evidence="2" type="ORF">BFG52_08080</name>
</gene>
<protein>
    <recommendedName>
        <fullName evidence="1">Anti-CBASS protein Acb1-like N-terminal domain-containing protein</fullName>
    </recommendedName>
</protein>
<dbReference type="KEGG" id="ala:BFG52_08080"/>
<evidence type="ECO:0000259" key="1">
    <source>
        <dbReference type="Pfam" id="PF06381"/>
    </source>
</evidence>
<reference evidence="2 3" key="1">
    <citation type="submission" date="2016-08" db="EMBL/GenBank/DDBJ databases">
        <authorList>
            <person name="Seilhamer J.J."/>
        </authorList>
    </citation>
    <scope>NUCLEOTIDE SEQUENCE [LARGE SCALE GENOMIC DNA]</scope>
    <source>
        <strain evidence="2 3">BRTC-1</strain>
    </source>
</reference>
<sequence length="137" mass="15294">MPTGPQFYSGFLGYQRLALMSQSSDYRAVPETTANEMTRAWGKVKIKGDGDDQLADRIVLIEKRLKKLKVRELMRKHIECEMTFGRSQLAISIKGHENKADVPLVISPSGVPKGSLQSFSHIEPIWSTPSAYNASNL</sequence>
<dbReference type="Proteomes" id="UP000093391">
    <property type="component" value="Chromosome"/>
</dbReference>
<organism evidence="2 3">
    <name type="scientific">Acinetobacter larvae</name>
    <dbReference type="NCBI Taxonomy" id="1789224"/>
    <lineage>
        <taxon>Bacteria</taxon>
        <taxon>Pseudomonadati</taxon>
        <taxon>Pseudomonadota</taxon>
        <taxon>Gammaproteobacteria</taxon>
        <taxon>Moraxellales</taxon>
        <taxon>Moraxellaceae</taxon>
        <taxon>Acinetobacter</taxon>
    </lineage>
</organism>
<evidence type="ECO:0000313" key="2">
    <source>
        <dbReference type="EMBL" id="AOA58317.1"/>
    </source>
</evidence>
<feature type="domain" description="Anti-CBASS protein Acb1-like N-terminal" evidence="1">
    <location>
        <begin position="15"/>
        <end position="136"/>
    </location>
</feature>
<evidence type="ECO:0000313" key="3">
    <source>
        <dbReference type="Proteomes" id="UP000093391"/>
    </source>
</evidence>
<dbReference type="InterPro" id="IPR024459">
    <property type="entry name" value="Acb1-like_N"/>
</dbReference>